<comment type="caution">
    <text evidence="2">The sequence shown here is derived from an EMBL/GenBank/DDBJ whole genome shotgun (WGS) entry which is preliminary data.</text>
</comment>
<evidence type="ECO:0000256" key="1">
    <source>
        <dbReference type="SAM" id="MobiDB-lite"/>
    </source>
</evidence>
<feature type="compositionally biased region" description="Polar residues" evidence="1">
    <location>
        <begin position="164"/>
        <end position="176"/>
    </location>
</feature>
<evidence type="ECO:0000313" key="3">
    <source>
        <dbReference type="Proteomes" id="UP000634136"/>
    </source>
</evidence>
<name>A0A834T7C9_9FABA</name>
<reference evidence="2" key="1">
    <citation type="submission" date="2020-09" db="EMBL/GenBank/DDBJ databases">
        <title>Genome-Enabled Discovery of Anthraquinone Biosynthesis in Senna tora.</title>
        <authorList>
            <person name="Kang S.-H."/>
            <person name="Pandey R.P."/>
            <person name="Lee C.-M."/>
            <person name="Sim J.-S."/>
            <person name="Jeong J.-T."/>
            <person name="Choi B.-S."/>
            <person name="Jung M."/>
            <person name="Ginzburg D."/>
            <person name="Zhao K."/>
            <person name="Won S.Y."/>
            <person name="Oh T.-J."/>
            <person name="Yu Y."/>
            <person name="Kim N.-H."/>
            <person name="Lee O.R."/>
            <person name="Lee T.-H."/>
            <person name="Bashyal P."/>
            <person name="Kim T.-S."/>
            <person name="Lee W.-H."/>
            <person name="Kawkins C."/>
            <person name="Kim C.-K."/>
            <person name="Kim J.S."/>
            <person name="Ahn B.O."/>
            <person name="Rhee S.Y."/>
            <person name="Sohng J.K."/>
        </authorList>
    </citation>
    <scope>NUCLEOTIDE SEQUENCE</scope>
    <source>
        <tissue evidence="2">Leaf</tissue>
    </source>
</reference>
<dbReference type="AlphaFoldDB" id="A0A834T7C9"/>
<feature type="region of interest" description="Disordered" evidence="1">
    <location>
        <begin position="147"/>
        <end position="183"/>
    </location>
</feature>
<keyword evidence="3" id="KW-1185">Reference proteome</keyword>
<organism evidence="2 3">
    <name type="scientific">Senna tora</name>
    <dbReference type="NCBI Taxonomy" id="362788"/>
    <lineage>
        <taxon>Eukaryota</taxon>
        <taxon>Viridiplantae</taxon>
        <taxon>Streptophyta</taxon>
        <taxon>Embryophyta</taxon>
        <taxon>Tracheophyta</taxon>
        <taxon>Spermatophyta</taxon>
        <taxon>Magnoliopsida</taxon>
        <taxon>eudicotyledons</taxon>
        <taxon>Gunneridae</taxon>
        <taxon>Pentapetalae</taxon>
        <taxon>rosids</taxon>
        <taxon>fabids</taxon>
        <taxon>Fabales</taxon>
        <taxon>Fabaceae</taxon>
        <taxon>Caesalpinioideae</taxon>
        <taxon>Cassia clade</taxon>
        <taxon>Senna</taxon>
    </lineage>
</organism>
<sequence>MAKDRRGPRSTKKEHRELENARASKYKLYVYGYQNSQARPPQEASRRVEVGEEAFGPWMMVPRITGRRARQNNSQGQNPKPVINEKTRNGTRFEVIRDLEGKQKQLETTLNQMEEEPIQKESGGKKIAKTPYEKARDHVVVTSPAVNIKKANQQVQKSPLKPFESSQKSSKANTDSSKPKPRKMADFDETLALMKAAEKNLGDPAKLLDDLGATQNLKKDWSRDPDLYWNTTFGTSCWLIWKQRNQGVFYNCKDNATNLLPRIKTQVRSLTNPQLQKQNKSWLTESLRKNNGKSINRNSSETVVEERSTKMFHLRRVGDSLFSKILNSIDSVGSSTINHRGMKERSQNPEDVISPSLPLKPKVLALDQEFLVFLIKFVLKNYQVKSGV</sequence>
<protein>
    <submittedName>
        <fullName evidence="2">Uncharacterized protein</fullName>
    </submittedName>
</protein>
<feature type="region of interest" description="Disordered" evidence="1">
    <location>
        <begin position="61"/>
        <end position="91"/>
    </location>
</feature>
<accession>A0A834T7C9</accession>
<proteinExistence type="predicted"/>
<feature type="region of interest" description="Disordered" evidence="1">
    <location>
        <begin position="1"/>
        <end position="21"/>
    </location>
</feature>
<dbReference type="Proteomes" id="UP000634136">
    <property type="component" value="Unassembled WGS sequence"/>
</dbReference>
<evidence type="ECO:0000313" key="2">
    <source>
        <dbReference type="EMBL" id="KAF7815297.1"/>
    </source>
</evidence>
<gene>
    <name evidence="2" type="ORF">G2W53_029266</name>
</gene>
<dbReference type="EMBL" id="JAAIUW010000009">
    <property type="protein sequence ID" value="KAF7815297.1"/>
    <property type="molecule type" value="Genomic_DNA"/>
</dbReference>